<proteinExistence type="predicted"/>
<evidence type="ECO:0000313" key="2">
    <source>
        <dbReference type="EMBL" id="MFD2470431.1"/>
    </source>
</evidence>
<dbReference type="PANTHER" id="PTHR30024:SF42">
    <property type="entry name" value="ALIPHATIC SULFONATES-BINDING PROTEIN-RELATED"/>
    <property type="match status" value="1"/>
</dbReference>
<evidence type="ECO:0000313" key="3">
    <source>
        <dbReference type="Proteomes" id="UP001597483"/>
    </source>
</evidence>
<name>A0ABW5HBI1_9PSEU</name>
<dbReference type="SUPFAM" id="SSF53850">
    <property type="entry name" value="Periplasmic binding protein-like II"/>
    <property type="match status" value="1"/>
</dbReference>
<accession>A0ABW5HBI1</accession>
<keyword evidence="3" id="KW-1185">Reference proteome</keyword>
<feature type="domain" description="SsuA/THI5-like" evidence="1">
    <location>
        <begin position="41"/>
        <end position="220"/>
    </location>
</feature>
<reference evidence="3" key="1">
    <citation type="journal article" date="2019" name="Int. J. Syst. Evol. Microbiol.">
        <title>The Global Catalogue of Microorganisms (GCM) 10K type strain sequencing project: providing services to taxonomists for standard genome sequencing and annotation.</title>
        <authorList>
            <consortium name="The Broad Institute Genomics Platform"/>
            <consortium name="The Broad Institute Genome Sequencing Center for Infectious Disease"/>
            <person name="Wu L."/>
            <person name="Ma J."/>
        </authorList>
    </citation>
    <scope>NUCLEOTIDE SEQUENCE [LARGE SCALE GENOMIC DNA]</scope>
    <source>
        <strain evidence="3">CGMCC 4.7641</strain>
    </source>
</reference>
<evidence type="ECO:0000259" key="1">
    <source>
        <dbReference type="Pfam" id="PF09084"/>
    </source>
</evidence>
<dbReference type="Proteomes" id="UP001597483">
    <property type="component" value="Unassembled WGS sequence"/>
</dbReference>
<dbReference type="Gene3D" id="3.40.190.10">
    <property type="entry name" value="Periplasmic binding protein-like II"/>
    <property type="match status" value="2"/>
</dbReference>
<dbReference type="PANTHER" id="PTHR30024">
    <property type="entry name" value="ALIPHATIC SULFONATES-BINDING PROTEIN-RELATED"/>
    <property type="match status" value="1"/>
</dbReference>
<dbReference type="Pfam" id="PF09084">
    <property type="entry name" value="NMT1"/>
    <property type="match status" value="1"/>
</dbReference>
<organism evidence="2 3">
    <name type="scientific">Amycolatopsis silviterrae</name>
    <dbReference type="NCBI Taxonomy" id="1656914"/>
    <lineage>
        <taxon>Bacteria</taxon>
        <taxon>Bacillati</taxon>
        <taxon>Actinomycetota</taxon>
        <taxon>Actinomycetes</taxon>
        <taxon>Pseudonocardiales</taxon>
        <taxon>Pseudonocardiaceae</taxon>
        <taxon>Amycolatopsis</taxon>
    </lineage>
</organism>
<comment type="caution">
    <text evidence="2">The sequence shown here is derived from an EMBL/GenBank/DDBJ whole genome shotgun (WGS) entry which is preliminary data.</text>
</comment>
<dbReference type="EMBL" id="JBHUKS010000016">
    <property type="protein sequence ID" value="MFD2470431.1"/>
    <property type="molecule type" value="Genomic_DNA"/>
</dbReference>
<protein>
    <submittedName>
        <fullName evidence="2">ABC transporter substrate-binding protein</fullName>
    </submittedName>
</protein>
<gene>
    <name evidence="2" type="ORF">ACFSVL_23785</name>
</gene>
<sequence length="300" mass="31880">MTVHIGVHPHNPSLYHLSRLGLLETLLRPLGEQVEWHRVGGLDTAAALADGRIDFGGTGSTPPLSAQADGHDLVYAAVSAPRPGHGALLVHSGIHTGIQTVEDLKGQTVDLAIGSWQTHFVSKLLSSHGLDYGRDITARRAGPSSADDLREGRIGAWVAQGAELFAARRAEAVRTLVEAGDVIADRSVFFTRRYFADTRPEIVGTVVKALQQADDRVAANLSEAAEFTAGDQGGTVADWYAALAVLPWRLEPVSDAFLAEQQEAADILAAAGFLAKPIEVAQIRHAGLDQAVTTELGVNR</sequence>
<dbReference type="RefSeq" id="WP_378307673.1">
    <property type="nucleotide sequence ID" value="NZ_JBHUKS010000016.1"/>
</dbReference>
<dbReference type="InterPro" id="IPR015168">
    <property type="entry name" value="SsuA/THI5"/>
</dbReference>